<dbReference type="EMBL" id="VYYT01000047">
    <property type="protein sequence ID" value="KAK2774236.1"/>
    <property type="molecule type" value="Genomic_DNA"/>
</dbReference>
<name>A0AAD9YRC3_COLKA</name>
<feature type="region of interest" description="Disordered" evidence="1">
    <location>
        <begin position="149"/>
        <end position="182"/>
    </location>
</feature>
<evidence type="ECO:0000313" key="2">
    <source>
        <dbReference type="EMBL" id="KAK2774236.1"/>
    </source>
</evidence>
<feature type="compositionally biased region" description="Polar residues" evidence="1">
    <location>
        <begin position="149"/>
        <end position="159"/>
    </location>
</feature>
<sequence>MNHAGARLMAGRGELNCSVHQDFDPNMNPDMDLDLDLTSASFRSFHGRGMKIRRDQRVLAEEGTYLPLERKVRFSGSPGAIGDTQNTAHNRPFHPPVDHVSSLFIRIPVAIGIGTSAISASRSPFFHSTSTTQHPRSDPAQAPHTTTIAANNYSNTGGTPSHHRHISLPRLTPPSSRDNHHHHHDDIAFAIKLARLRAEEKDKRHLNTFPTSNFGLYCLVIAVVQPSTASTISARYRFQCFGPGLGLAGLGPPPHSAGILASLQASAPVPT</sequence>
<dbReference type="AlphaFoldDB" id="A0AAD9YRC3"/>
<feature type="region of interest" description="Disordered" evidence="1">
    <location>
        <begin position="125"/>
        <end position="144"/>
    </location>
</feature>
<comment type="caution">
    <text evidence="2">The sequence shown here is derived from an EMBL/GenBank/DDBJ whole genome shotgun (WGS) entry which is preliminary data.</text>
</comment>
<evidence type="ECO:0000313" key="3">
    <source>
        <dbReference type="Proteomes" id="UP001281614"/>
    </source>
</evidence>
<dbReference type="Proteomes" id="UP001281614">
    <property type="component" value="Unassembled WGS sequence"/>
</dbReference>
<feature type="compositionally biased region" description="Polar residues" evidence="1">
    <location>
        <begin position="125"/>
        <end position="134"/>
    </location>
</feature>
<proteinExistence type="predicted"/>
<gene>
    <name evidence="2" type="ORF">CKAH01_13201</name>
</gene>
<keyword evidence="3" id="KW-1185">Reference proteome</keyword>
<organism evidence="2 3">
    <name type="scientific">Colletotrichum kahawae</name>
    <name type="common">Coffee berry disease fungus</name>
    <dbReference type="NCBI Taxonomy" id="34407"/>
    <lineage>
        <taxon>Eukaryota</taxon>
        <taxon>Fungi</taxon>
        <taxon>Dikarya</taxon>
        <taxon>Ascomycota</taxon>
        <taxon>Pezizomycotina</taxon>
        <taxon>Sordariomycetes</taxon>
        <taxon>Hypocreomycetidae</taxon>
        <taxon>Glomerellales</taxon>
        <taxon>Glomerellaceae</taxon>
        <taxon>Colletotrichum</taxon>
        <taxon>Colletotrichum gloeosporioides species complex</taxon>
    </lineage>
</organism>
<reference evidence="2" key="1">
    <citation type="submission" date="2023-02" db="EMBL/GenBank/DDBJ databases">
        <title>Colletotrichum kahawae CIFC_Que2 genome sequencing and assembly.</title>
        <authorList>
            <person name="Baroncelli R."/>
        </authorList>
    </citation>
    <scope>NUCLEOTIDE SEQUENCE</scope>
    <source>
        <strain evidence="2">CIFC_Que2</strain>
    </source>
</reference>
<protein>
    <submittedName>
        <fullName evidence="2">Uncharacterized protein</fullName>
    </submittedName>
</protein>
<evidence type="ECO:0000256" key="1">
    <source>
        <dbReference type="SAM" id="MobiDB-lite"/>
    </source>
</evidence>
<accession>A0AAD9YRC3</accession>